<protein>
    <submittedName>
        <fullName evidence="2">Uncharacterized protein</fullName>
    </submittedName>
</protein>
<evidence type="ECO:0000256" key="1">
    <source>
        <dbReference type="SAM" id="MobiDB-lite"/>
    </source>
</evidence>
<proteinExistence type="predicted"/>
<evidence type="ECO:0000313" key="2">
    <source>
        <dbReference type="EnsemblMetazoa" id="MESCA009548-PA"/>
    </source>
</evidence>
<dbReference type="EMBL" id="CAQQ02123692">
    <property type="status" value="NOT_ANNOTATED_CDS"/>
    <property type="molecule type" value="Genomic_DNA"/>
</dbReference>
<keyword evidence="3" id="KW-1185">Reference proteome</keyword>
<sequence>MLPGNSEDRPPFKGGRTLSSSLKTSVCDWDSPSSRTGTVRRKNTKNKMSSSTNQLSTKIPKTSKTASLRKLSPIAGTSNVQSTAKLNSNSSTNQITELFTDIPDLVIQQQNKQHKTPPPYKEPPTPPPLSQIPSLNGGAKISKQKQHNVPSGKVVFGKKERREMNSAGGAIKNCISKLTGSPSKHSKEKEEANIQAKLQNIPVRPRKTSNIAKEENYCLFDPSVDFINEKIEKKQTTKVEIHSDACHIDDTSPDTSEDIVEEIIYEDSQEIENKDYHNYFIIDPEDMLSENDEEIKKEIEVSESSPMHHNNNSSSSTSTSTSSTTSSTSTSSSASLAVGGGNNGSSSFITYKLEKDIRNRTVPLVTYGSPYAVNRNVQYKKSSSKRPQSVHSDADSGFLSPCTPEDFKLNAEILAMEEWNNLQVYVE</sequence>
<name>T1H077_MEGSC</name>
<feature type="compositionally biased region" description="Polar residues" evidence="1">
    <location>
        <begin position="46"/>
        <end position="66"/>
    </location>
</feature>
<organism evidence="2 3">
    <name type="scientific">Megaselia scalaris</name>
    <name type="common">Humpbacked fly</name>
    <name type="synonym">Phora scalaris</name>
    <dbReference type="NCBI Taxonomy" id="36166"/>
    <lineage>
        <taxon>Eukaryota</taxon>
        <taxon>Metazoa</taxon>
        <taxon>Ecdysozoa</taxon>
        <taxon>Arthropoda</taxon>
        <taxon>Hexapoda</taxon>
        <taxon>Insecta</taxon>
        <taxon>Pterygota</taxon>
        <taxon>Neoptera</taxon>
        <taxon>Endopterygota</taxon>
        <taxon>Diptera</taxon>
        <taxon>Brachycera</taxon>
        <taxon>Muscomorpha</taxon>
        <taxon>Platypezoidea</taxon>
        <taxon>Phoridae</taxon>
        <taxon>Megaseliini</taxon>
        <taxon>Megaselia</taxon>
    </lineage>
</organism>
<accession>T1H077</accession>
<feature type="region of interest" description="Disordered" evidence="1">
    <location>
        <begin position="301"/>
        <end position="339"/>
    </location>
</feature>
<dbReference type="EnsemblMetazoa" id="MESCA009548-RA">
    <property type="protein sequence ID" value="MESCA009548-PA"/>
    <property type="gene ID" value="MESCA009548"/>
</dbReference>
<reference evidence="3" key="1">
    <citation type="submission" date="2013-02" db="EMBL/GenBank/DDBJ databases">
        <authorList>
            <person name="Hughes D."/>
        </authorList>
    </citation>
    <scope>NUCLEOTIDE SEQUENCE</scope>
    <source>
        <strain>Durham</strain>
        <strain evidence="3">NC isolate 2 -- Noor lab</strain>
    </source>
</reference>
<feature type="compositionally biased region" description="Basic and acidic residues" evidence="1">
    <location>
        <begin position="1"/>
        <end position="11"/>
    </location>
</feature>
<feature type="region of interest" description="Disordered" evidence="1">
    <location>
        <begin position="1"/>
        <end position="76"/>
    </location>
</feature>
<feature type="compositionally biased region" description="Low complexity" evidence="1">
    <location>
        <begin position="302"/>
        <end position="337"/>
    </location>
</feature>
<dbReference type="HOGENOM" id="CLU_643373_0_0_1"/>
<evidence type="ECO:0000313" key="3">
    <source>
        <dbReference type="Proteomes" id="UP000015102"/>
    </source>
</evidence>
<reference evidence="2" key="2">
    <citation type="submission" date="2015-06" db="UniProtKB">
        <authorList>
            <consortium name="EnsemblMetazoa"/>
        </authorList>
    </citation>
    <scope>IDENTIFICATION</scope>
</reference>
<dbReference type="AlphaFoldDB" id="T1H077"/>
<dbReference type="Proteomes" id="UP000015102">
    <property type="component" value="Unassembled WGS sequence"/>
</dbReference>
<dbReference type="STRING" id="36166.T1H077"/>